<evidence type="ECO:0000256" key="5">
    <source>
        <dbReference type="ARBA" id="ARBA00023284"/>
    </source>
</evidence>
<dbReference type="Gene3D" id="3.40.30.10">
    <property type="entry name" value="Glutaredoxin"/>
    <property type="match status" value="1"/>
</dbReference>
<dbReference type="PATRIC" id="fig|693.5.peg.971"/>
<dbReference type="InterPro" id="IPR049299">
    <property type="entry name" value="Thio2_N"/>
</dbReference>
<evidence type="ECO:0000313" key="9">
    <source>
        <dbReference type="Proteomes" id="UP000037515"/>
    </source>
</evidence>
<evidence type="ECO:0000256" key="4">
    <source>
        <dbReference type="ARBA" id="ARBA00023157"/>
    </source>
</evidence>
<keyword evidence="3" id="KW-0249">Electron transport</keyword>
<dbReference type="SUPFAM" id="SSF52833">
    <property type="entry name" value="Thioredoxin-like"/>
    <property type="match status" value="1"/>
</dbReference>
<evidence type="ECO:0000256" key="3">
    <source>
        <dbReference type="ARBA" id="ARBA00022982"/>
    </source>
</evidence>
<dbReference type="AlphaFoldDB" id="A0A0M0HQQ8"/>
<evidence type="ECO:0000256" key="2">
    <source>
        <dbReference type="ARBA" id="ARBA00022448"/>
    </source>
</evidence>
<dbReference type="NCBIfam" id="NF008229">
    <property type="entry name" value="PRK10996.1"/>
    <property type="match status" value="1"/>
</dbReference>
<sequence length="144" mass="15861">MSTFNTRCPSCSGVNRVPTERISESPKCGKCQAALLDGAPIEGTELNLDAILQSDQPVVIDFWAPWCNPCVGFAPVFSDVAEERSQSVRFVKVDTESQQNIAAKYQIRSIPTVMVFKNGKRVDVINGALPKGQFNQWLNQALTK</sequence>
<dbReference type="NCBIfam" id="TIGR01068">
    <property type="entry name" value="thioredoxin"/>
    <property type="match status" value="1"/>
</dbReference>
<comment type="similarity">
    <text evidence="1">Belongs to the thioredoxin family.</text>
</comment>
<dbReference type="Proteomes" id="UP000037515">
    <property type="component" value="Unassembled WGS sequence"/>
</dbReference>
<dbReference type="PRINTS" id="PR00421">
    <property type="entry name" value="THIOREDOXIN"/>
</dbReference>
<organism evidence="8 9">
    <name type="scientific">Vibrio nereis</name>
    <dbReference type="NCBI Taxonomy" id="693"/>
    <lineage>
        <taxon>Bacteria</taxon>
        <taxon>Pseudomonadati</taxon>
        <taxon>Pseudomonadota</taxon>
        <taxon>Gammaproteobacteria</taxon>
        <taxon>Vibrionales</taxon>
        <taxon>Vibrionaceae</taxon>
        <taxon>Vibrio</taxon>
    </lineage>
</organism>
<dbReference type="EMBL" id="LHPJ01000005">
    <property type="protein sequence ID" value="KOO04232.1"/>
    <property type="molecule type" value="Genomic_DNA"/>
</dbReference>
<keyword evidence="2" id="KW-0813">Transport</keyword>
<keyword evidence="4" id="KW-1015">Disulfide bond</keyword>
<gene>
    <name evidence="8" type="ORF">AKJ17_04805</name>
</gene>
<dbReference type="PANTHER" id="PTHR45663">
    <property type="entry name" value="GEO12009P1"/>
    <property type="match status" value="1"/>
</dbReference>
<keyword evidence="5" id="KW-0676">Redox-active center</keyword>
<dbReference type="Gene3D" id="2.30.30.380">
    <property type="entry name" value="Zn-finger domain of Sec23/24"/>
    <property type="match status" value="1"/>
</dbReference>
<name>A0A0M0HQQ8_VIBNE</name>
<dbReference type="Pfam" id="PF00085">
    <property type="entry name" value="Thioredoxin"/>
    <property type="match status" value="1"/>
</dbReference>
<dbReference type="PROSITE" id="PS51352">
    <property type="entry name" value="THIOREDOXIN_2"/>
    <property type="match status" value="1"/>
</dbReference>
<dbReference type="InterPro" id="IPR005746">
    <property type="entry name" value="Thioredoxin"/>
</dbReference>
<dbReference type="GO" id="GO:0005829">
    <property type="term" value="C:cytosol"/>
    <property type="evidence" value="ECO:0007669"/>
    <property type="project" value="TreeGrafter"/>
</dbReference>
<keyword evidence="9" id="KW-1185">Reference proteome</keyword>
<dbReference type="FunFam" id="3.40.30.10:FF:000001">
    <property type="entry name" value="Thioredoxin"/>
    <property type="match status" value="1"/>
</dbReference>
<feature type="domain" description="Thioredoxin" evidence="7">
    <location>
        <begin position="26"/>
        <end position="143"/>
    </location>
</feature>
<dbReference type="STRING" id="693.AKJ17_04805"/>
<dbReference type="OrthoDB" id="9790390at2"/>
<accession>A0A0M0HQQ8</accession>
<comment type="caution">
    <text evidence="8">The sequence shown here is derived from an EMBL/GenBank/DDBJ whole genome shotgun (WGS) entry which is preliminary data.</text>
</comment>
<dbReference type="RefSeq" id="WP_053394646.1">
    <property type="nucleotide sequence ID" value="NZ_LHPJ01000005.1"/>
</dbReference>
<dbReference type="GO" id="GO:0015035">
    <property type="term" value="F:protein-disulfide reductase activity"/>
    <property type="evidence" value="ECO:0007669"/>
    <property type="project" value="UniProtKB-UniRule"/>
</dbReference>
<evidence type="ECO:0000313" key="8">
    <source>
        <dbReference type="EMBL" id="KOO04232.1"/>
    </source>
</evidence>
<proteinExistence type="inferred from homology"/>
<evidence type="ECO:0000259" key="7">
    <source>
        <dbReference type="PROSITE" id="PS51352"/>
    </source>
</evidence>
<dbReference type="InterPro" id="IPR036249">
    <property type="entry name" value="Thioredoxin-like_sf"/>
</dbReference>
<protein>
    <recommendedName>
        <fullName evidence="6">Thioredoxin</fullName>
    </recommendedName>
</protein>
<evidence type="ECO:0000256" key="1">
    <source>
        <dbReference type="ARBA" id="ARBA00008987"/>
    </source>
</evidence>
<reference evidence="9" key="1">
    <citation type="submission" date="2015-08" db="EMBL/GenBank/DDBJ databases">
        <title>Vibrio galatheae sp. nov., a novel member of the Vibrionaceae family isolated from the Solomon Islands.</title>
        <authorList>
            <person name="Giubergia S."/>
            <person name="Machado H."/>
            <person name="Mateiu R.V."/>
            <person name="Gram L."/>
        </authorList>
    </citation>
    <scope>NUCLEOTIDE SEQUENCE [LARGE SCALE GENOMIC DNA]</scope>
    <source>
        <strain evidence="9">DSM 19584</strain>
    </source>
</reference>
<dbReference type="CDD" id="cd02947">
    <property type="entry name" value="TRX_family"/>
    <property type="match status" value="1"/>
</dbReference>
<dbReference type="InterPro" id="IPR013766">
    <property type="entry name" value="Thioredoxin_domain"/>
</dbReference>
<evidence type="ECO:0000256" key="6">
    <source>
        <dbReference type="NCBIfam" id="TIGR01068"/>
    </source>
</evidence>
<dbReference type="Pfam" id="PF21352">
    <property type="entry name" value="Zn_ribbon_Thio2"/>
    <property type="match status" value="1"/>
</dbReference>
<dbReference type="PANTHER" id="PTHR45663:SF40">
    <property type="entry name" value="THIOREDOXIN 2"/>
    <property type="match status" value="1"/>
</dbReference>